<keyword evidence="9" id="KW-1185">Reference proteome</keyword>
<comment type="similarity">
    <text evidence="1">Belongs to the 'phage' integrase family.</text>
</comment>
<protein>
    <submittedName>
        <fullName evidence="8">Putative recombinase</fullName>
    </submittedName>
</protein>
<dbReference type="GO" id="GO:0006310">
    <property type="term" value="P:DNA recombination"/>
    <property type="evidence" value="ECO:0007669"/>
    <property type="project" value="UniProtKB-KW"/>
</dbReference>
<dbReference type="RefSeq" id="WP_042412340.1">
    <property type="nucleotide sequence ID" value="NZ_BAWO01000099.1"/>
</dbReference>
<dbReference type="InterPro" id="IPR010998">
    <property type="entry name" value="Integrase_recombinase_N"/>
</dbReference>
<evidence type="ECO:0000256" key="5">
    <source>
        <dbReference type="PROSITE-ProRule" id="PRU01248"/>
    </source>
</evidence>
<dbReference type="AlphaFoldDB" id="A0A023DKH7"/>
<feature type="domain" description="Tyr recombinase" evidence="6">
    <location>
        <begin position="160"/>
        <end position="357"/>
    </location>
</feature>
<dbReference type="Proteomes" id="UP000023561">
    <property type="component" value="Unassembled WGS sequence"/>
</dbReference>
<dbReference type="PANTHER" id="PTHR30349:SF64">
    <property type="entry name" value="PROPHAGE INTEGRASE INTD-RELATED"/>
    <property type="match status" value="1"/>
</dbReference>
<keyword evidence="4" id="KW-0233">DNA recombination</keyword>
<dbReference type="SUPFAM" id="SSF56349">
    <property type="entry name" value="DNA breaking-rejoining enzymes"/>
    <property type="match status" value="1"/>
</dbReference>
<evidence type="ECO:0000313" key="8">
    <source>
        <dbReference type="EMBL" id="GAJ41789.1"/>
    </source>
</evidence>
<dbReference type="CDD" id="cd01189">
    <property type="entry name" value="INT_ICEBs1_C_like"/>
    <property type="match status" value="1"/>
</dbReference>
<dbReference type="Gene3D" id="1.10.150.130">
    <property type="match status" value="1"/>
</dbReference>
<dbReference type="GO" id="GO:0003677">
    <property type="term" value="F:DNA binding"/>
    <property type="evidence" value="ECO:0007669"/>
    <property type="project" value="UniProtKB-UniRule"/>
</dbReference>
<comment type="caution">
    <text evidence="8">The sequence shown here is derived from an EMBL/GenBank/DDBJ whole genome shotgun (WGS) entry which is preliminary data.</text>
</comment>
<evidence type="ECO:0000256" key="1">
    <source>
        <dbReference type="ARBA" id="ARBA00008857"/>
    </source>
</evidence>
<keyword evidence="2" id="KW-0229">DNA integration</keyword>
<proteinExistence type="inferred from homology"/>
<name>A0A023DKH7_9BACL</name>
<keyword evidence="3 5" id="KW-0238">DNA-binding</keyword>
<evidence type="ECO:0000256" key="3">
    <source>
        <dbReference type="ARBA" id="ARBA00023125"/>
    </source>
</evidence>
<dbReference type="InterPro" id="IPR044068">
    <property type="entry name" value="CB"/>
</dbReference>
<dbReference type="InterPro" id="IPR011010">
    <property type="entry name" value="DNA_brk_join_enz"/>
</dbReference>
<dbReference type="PANTHER" id="PTHR30349">
    <property type="entry name" value="PHAGE INTEGRASE-RELATED"/>
    <property type="match status" value="1"/>
</dbReference>
<evidence type="ECO:0000313" key="9">
    <source>
        <dbReference type="Proteomes" id="UP000023561"/>
    </source>
</evidence>
<dbReference type="OrthoDB" id="9803188at2"/>
<dbReference type="InterPro" id="IPR004107">
    <property type="entry name" value="Integrase_SAM-like_N"/>
</dbReference>
<dbReference type="EMBL" id="BAWO01000099">
    <property type="protein sequence ID" value="GAJ41789.1"/>
    <property type="molecule type" value="Genomic_DNA"/>
</dbReference>
<gene>
    <name evidence="8" type="ORF">GCA01S_099_00050</name>
</gene>
<dbReference type="PROSITE" id="PS51898">
    <property type="entry name" value="TYR_RECOMBINASE"/>
    <property type="match status" value="1"/>
</dbReference>
<organism evidence="8 9">
    <name type="scientific">Parageobacillus caldoxylosilyticus NBRC 107762</name>
    <dbReference type="NCBI Taxonomy" id="1220594"/>
    <lineage>
        <taxon>Bacteria</taxon>
        <taxon>Bacillati</taxon>
        <taxon>Bacillota</taxon>
        <taxon>Bacilli</taxon>
        <taxon>Bacillales</taxon>
        <taxon>Anoxybacillaceae</taxon>
        <taxon>Saccharococcus</taxon>
    </lineage>
</organism>
<reference evidence="8 9" key="1">
    <citation type="submission" date="2014-04" db="EMBL/GenBank/DDBJ databases">
        <title>Whole genome shotgun sequence of Geobacillus caldoxylosilyticus NBRC 107762.</title>
        <authorList>
            <person name="Hosoyama A."/>
            <person name="Hosoyama Y."/>
            <person name="Katano-Makiyama Y."/>
            <person name="Tsuchikane K."/>
            <person name="Ohji S."/>
            <person name="Ichikawa N."/>
            <person name="Yamazoe A."/>
            <person name="Fujita N."/>
        </authorList>
    </citation>
    <scope>NUCLEOTIDE SEQUENCE [LARGE SCALE GENOMIC DNA]</scope>
    <source>
        <strain evidence="8 9">NBRC 107762</strain>
    </source>
</reference>
<accession>A0A023DKH7</accession>
<evidence type="ECO:0000256" key="4">
    <source>
        <dbReference type="ARBA" id="ARBA00023172"/>
    </source>
</evidence>
<dbReference type="InterPro" id="IPR050090">
    <property type="entry name" value="Tyrosine_recombinase_XerCD"/>
</dbReference>
<dbReference type="Pfam" id="PF14659">
    <property type="entry name" value="Phage_int_SAM_3"/>
    <property type="match status" value="1"/>
</dbReference>
<dbReference type="InterPro" id="IPR002104">
    <property type="entry name" value="Integrase_catalytic"/>
</dbReference>
<evidence type="ECO:0000259" key="6">
    <source>
        <dbReference type="PROSITE" id="PS51898"/>
    </source>
</evidence>
<dbReference type="InterPro" id="IPR013762">
    <property type="entry name" value="Integrase-like_cat_sf"/>
</dbReference>
<evidence type="ECO:0000259" key="7">
    <source>
        <dbReference type="PROSITE" id="PS51900"/>
    </source>
</evidence>
<evidence type="ECO:0000256" key="2">
    <source>
        <dbReference type="ARBA" id="ARBA00022908"/>
    </source>
</evidence>
<dbReference type="GO" id="GO:0015074">
    <property type="term" value="P:DNA integration"/>
    <property type="evidence" value="ECO:0007669"/>
    <property type="project" value="InterPro"/>
</dbReference>
<sequence length="366" mass="43719">MPVYKDHSIKKRESWYYEFVYKKKRYKKRGFARRTDAEAAERQKRYELQQGISIQESKITVKDYFKEWLSRRHNLSQNTKKLYKTFLNNHLNFFENVQLNDVTPLMVQRFIDSLHQRYSSGYVKRIYSILRKGLNDAVNLELIRRNVADQIEKPREQREKPIEVFTVEELKEFIKIAEKTTRYAIAFKILAHTGMRRGELLALTWDDIDFERKTIRINKTLLKHQRTIQHSTKTKQSTRVIAISNYLVEELKKHKQIQEIEKAENENYEDNNLVICTVNGTSVYVDNLTRAFRNTYKKMKLEKDITLHSLRHTHATLLLQQNVHMKVVSERLGHASIKMTMDTYSHLLPSIQETAAEKFEQLFEEE</sequence>
<feature type="domain" description="Core-binding (CB)" evidence="7">
    <location>
        <begin position="59"/>
        <end position="138"/>
    </location>
</feature>
<dbReference type="PROSITE" id="PS51900">
    <property type="entry name" value="CB"/>
    <property type="match status" value="1"/>
</dbReference>
<dbReference type="Gene3D" id="1.10.443.10">
    <property type="entry name" value="Intergrase catalytic core"/>
    <property type="match status" value="1"/>
</dbReference>
<dbReference type="Pfam" id="PF00589">
    <property type="entry name" value="Phage_integrase"/>
    <property type="match status" value="1"/>
</dbReference>